<organism evidence="11 12">
    <name type="scientific">Agromyces bracchium</name>
    <dbReference type="NCBI Taxonomy" id="88376"/>
    <lineage>
        <taxon>Bacteria</taxon>
        <taxon>Bacillati</taxon>
        <taxon>Actinomycetota</taxon>
        <taxon>Actinomycetes</taxon>
        <taxon>Micrococcales</taxon>
        <taxon>Microbacteriaceae</taxon>
        <taxon>Agromyces</taxon>
    </lineage>
</organism>
<dbReference type="PRINTS" id="PR00344">
    <property type="entry name" value="BCTRLSENSOR"/>
</dbReference>
<gene>
    <name evidence="11" type="ORF">GJ743_05940</name>
</gene>
<dbReference type="OrthoDB" id="9806130at2"/>
<dbReference type="PANTHER" id="PTHR43711">
    <property type="entry name" value="TWO-COMPONENT HISTIDINE KINASE"/>
    <property type="match status" value="1"/>
</dbReference>
<dbReference type="Pfam" id="PF02518">
    <property type="entry name" value="HATPase_c"/>
    <property type="match status" value="1"/>
</dbReference>
<dbReference type="Pfam" id="PF00512">
    <property type="entry name" value="HisKA"/>
    <property type="match status" value="1"/>
</dbReference>
<feature type="domain" description="Histidine kinase" evidence="10">
    <location>
        <begin position="158"/>
        <end position="378"/>
    </location>
</feature>
<keyword evidence="4" id="KW-0597">Phosphoprotein</keyword>
<accession>A0A6I3MBS2</accession>
<dbReference type="Gene3D" id="1.10.287.130">
    <property type="match status" value="1"/>
</dbReference>
<evidence type="ECO:0000256" key="8">
    <source>
        <dbReference type="SAM" id="Coils"/>
    </source>
</evidence>
<evidence type="ECO:0000259" key="10">
    <source>
        <dbReference type="PROSITE" id="PS50109"/>
    </source>
</evidence>
<evidence type="ECO:0000256" key="6">
    <source>
        <dbReference type="ARBA" id="ARBA00022777"/>
    </source>
</evidence>
<evidence type="ECO:0000256" key="7">
    <source>
        <dbReference type="ARBA" id="ARBA00023012"/>
    </source>
</evidence>
<dbReference type="InterPro" id="IPR036097">
    <property type="entry name" value="HisK_dim/P_sf"/>
</dbReference>
<dbReference type="CDD" id="cd00082">
    <property type="entry name" value="HisKA"/>
    <property type="match status" value="1"/>
</dbReference>
<proteinExistence type="predicted"/>
<evidence type="ECO:0000313" key="12">
    <source>
        <dbReference type="Proteomes" id="UP000433071"/>
    </source>
</evidence>
<dbReference type="CDD" id="cd00075">
    <property type="entry name" value="HATPase"/>
    <property type="match status" value="1"/>
</dbReference>
<sequence length="378" mass="38916">MSGTDLLLVVAVSAAIAAAVGFIAWLLLRRFAWAPIVVHLVTVVVAAVASVVGGVLVATQAMYLSDHDAQIALAIAVTSGVVAILTASILGAEIARAARVLRSAAEDLGRGIPVEPRPLPIGEFRAVLDELAASDARIRAAREEVERQEQARRELVTRVAHDLRVPLAGIRAQAEALQDGLAPDPDRYLARIASQVDRLDALVADLFAVSQIDAGTLHLRTERLSLADVASDAVAELRGLADGAGVRLDLDVAPDASPTVEGDALQLGRAVANLLANALQHTPAGGRIEVSVDGTGDEVRLAVADSGPGFAEEDLAHAFEAGWRGSSARSPHRLDVTGGAGLGLAIVRGIARAHGGDASASNAPEGGAVLAVTLPRAR</sequence>
<dbReference type="PROSITE" id="PS50109">
    <property type="entry name" value="HIS_KIN"/>
    <property type="match status" value="1"/>
</dbReference>
<dbReference type="Gene3D" id="3.30.565.10">
    <property type="entry name" value="Histidine kinase-like ATPase, C-terminal domain"/>
    <property type="match status" value="1"/>
</dbReference>
<evidence type="ECO:0000256" key="9">
    <source>
        <dbReference type="SAM" id="Phobius"/>
    </source>
</evidence>
<comment type="caution">
    <text evidence="11">The sequence shown here is derived from an EMBL/GenBank/DDBJ whole genome shotgun (WGS) entry which is preliminary data.</text>
</comment>
<evidence type="ECO:0000256" key="2">
    <source>
        <dbReference type="ARBA" id="ARBA00004236"/>
    </source>
</evidence>
<evidence type="ECO:0000256" key="5">
    <source>
        <dbReference type="ARBA" id="ARBA00022679"/>
    </source>
</evidence>
<keyword evidence="8" id="KW-0175">Coiled coil</keyword>
<keyword evidence="9" id="KW-0472">Membrane</keyword>
<dbReference type="InterPro" id="IPR003661">
    <property type="entry name" value="HisK_dim/P_dom"/>
</dbReference>
<reference evidence="11 12" key="1">
    <citation type="submission" date="2019-11" db="EMBL/GenBank/DDBJ databases">
        <title>Agromyces kandeliae sp. nov., isolated from mangrove soil.</title>
        <authorList>
            <person name="Wang R."/>
        </authorList>
    </citation>
    <scope>NUCLEOTIDE SEQUENCE [LARGE SCALE GENOMIC DNA]</scope>
    <source>
        <strain evidence="11 12">JCM 11433</strain>
    </source>
</reference>
<dbReference type="SUPFAM" id="SSF55874">
    <property type="entry name" value="ATPase domain of HSP90 chaperone/DNA topoisomerase II/histidine kinase"/>
    <property type="match status" value="1"/>
</dbReference>
<feature type="transmembrane region" description="Helical" evidence="9">
    <location>
        <begin position="6"/>
        <end position="28"/>
    </location>
</feature>
<keyword evidence="7" id="KW-0902">Two-component regulatory system</keyword>
<feature type="transmembrane region" description="Helical" evidence="9">
    <location>
        <begin position="40"/>
        <end position="63"/>
    </location>
</feature>
<comment type="subcellular location">
    <subcellularLocation>
        <location evidence="2">Cell membrane</location>
    </subcellularLocation>
</comment>
<dbReference type="SUPFAM" id="SSF47384">
    <property type="entry name" value="Homodimeric domain of signal transducing histidine kinase"/>
    <property type="match status" value="1"/>
</dbReference>
<dbReference type="PANTHER" id="PTHR43711:SF1">
    <property type="entry name" value="HISTIDINE KINASE 1"/>
    <property type="match status" value="1"/>
</dbReference>
<evidence type="ECO:0000313" key="11">
    <source>
        <dbReference type="EMBL" id="MTH67913.1"/>
    </source>
</evidence>
<protein>
    <recommendedName>
        <fullName evidence="3">histidine kinase</fullName>
        <ecNumber evidence="3">2.7.13.3</ecNumber>
    </recommendedName>
</protein>
<dbReference type="EC" id="2.7.13.3" evidence="3"/>
<dbReference type="InterPro" id="IPR050736">
    <property type="entry name" value="Sensor_HK_Regulatory"/>
</dbReference>
<feature type="coiled-coil region" evidence="8">
    <location>
        <begin position="131"/>
        <end position="158"/>
    </location>
</feature>
<dbReference type="InterPro" id="IPR003594">
    <property type="entry name" value="HATPase_dom"/>
</dbReference>
<dbReference type="SMART" id="SM00387">
    <property type="entry name" value="HATPase_c"/>
    <property type="match status" value="1"/>
</dbReference>
<evidence type="ECO:0000256" key="4">
    <source>
        <dbReference type="ARBA" id="ARBA00022553"/>
    </source>
</evidence>
<dbReference type="GO" id="GO:0000155">
    <property type="term" value="F:phosphorelay sensor kinase activity"/>
    <property type="evidence" value="ECO:0007669"/>
    <property type="project" value="InterPro"/>
</dbReference>
<dbReference type="InterPro" id="IPR005467">
    <property type="entry name" value="His_kinase_dom"/>
</dbReference>
<evidence type="ECO:0000256" key="3">
    <source>
        <dbReference type="ARBA" id="ARBA00012438"/>
    </source>
</evidence>
<dbReference type="AlphaFoldDB" id="A0A6I3MBS2"/>
<dbReference type="EMBL" id="WMLB01000017">
    <property type="protein sequence ID" value="MTH67913.1"/>
    <property type="molecule type" value="Genomic_DNA"/>
</dbReference>
<evidence type="ECO:0000256" key="1">
    <source>
        <dbReference type="ARBA" id="ARBA00000085"/>
    </source>
</evidence>
<dbReference type="Proteomes" id="UP000433071">
    <property type="component" value="Unassembled WGS sequence"/>
</dbReference>
<keyword evidence="12" id="KW-1185">Reference proteome</keyword>
<dbReference type="InterPro" id="IPR036890">
    <property type="entry name" value="HATPase_C_sf"/>
</dbReference>
<comment type="catalytic activity">
    <reaction evidence="1">
        <text>ATP + protein L-histidine = ADP + protein N-phospho-L-histidine.</text>
        <dbReference type="EC" id="2.7.13.3"/>
    </reaction>
</comment>
<keyword evidence="9" id="KW-1133">Transmembrane helix</keyword>
<dbReference type="RefSeq" id="WP_155050992.1">
    <property type="nucleotide sequence ID" value="NZ_BAAAIB010000001.1"/>
</dbReference>
<keyword evidence="9" id="KW-0812">Transmembrane</keyword>
<dbReference type="InterPro" id="IPR004358">
    <property type="entry name" value="Sig_transdc_His_kin-like_C"/>
</dbReference>
<name>A0A6I3MBS2_9MICO</name>
<feature type="transmembrane region" description="Helical" evidence="9">
    <location>
        <begin position="69"/>
        <end position="92"/>
    </location>
</feature>
<dbReference type="SMART" id="SM00388">
    <property type="entry name" value="HisKA"/>
    <property type="match status" value="1"/>
</dbReference>
<dbReference type="GO" id="GO:0005886">
    <property type="term" value="C:plasma membrane"/>
    <property type="evidence" value="ECO:0007669"/>
    <property type="project" value="UniProtKB-SubCell"/>
</dbReference>
<keyword evidence="6 11" id="KW-0418">Kinase</keyword>
<keyword evidence="5" id="KW-0808">Transferase</keyword>